<evidence type="ECO:0000259" key="1">
    <source>
        <dbReference type="PROSITE" id="PS50108"/>
    </source>
</evidence>
<dbReference type="AlphaFoldDB" id="Q2QUY0"/>
<reference evidence="2" key="2">
    <citation type="submission" date="2005-04" db="EMBL/GenBank/DDBJ databases">
        <authorList>
            <person name="Buell C.R."/>
            <person name="Wing R.A."/>
            <person name="McCombie W.A."/>
            <person name="Ouyang S."/>
        </authorList>
    </citation>
    <scope>NUCLEOTIDE SEQUENCE</scope>
</reference>
<reference evidence="2" key="3">
    <citation type="submission" date="2006-01" db="EMBL/GenBank/DDBJ databases">
        <authorList>
            <person name="Buell R."/>
        </authorList>
    </citation>
    <scope>NUCLEOTIDE SEQUENCE</scope>
</reference>
<name>Q2QUY0_ORYSJ</name>
<dbReference type="InterPro" id="IPR000095">
    <property type="entry name" value="CRIB_dom"/>
</dbReference>
<evidence type="ECO:0000313" key="2">
    <source>
        <dbReference type="EMBL" id="ABA97276.2"/>
    </source>
</evidence>
<dbReference type="EMBL" id="DP000011">
    <property type="protein sequence ID" value="ABA97276.2"/>
    <property type="molecule type" value="Genomic_DNA"/>
</dbReference>
<accession>Q2QUY0</accession>
<proteinExistence type="predicted"/>
<organism evidence="2">
    <name type="scientific">Oryza sativa subsp. japonica</name>
    <name type="common">Rice</name>
    <dbReference type="NCBI Taxonomy" id="39947"/>
    <lineage>
        <taxon>Eukaryota</taxon>
        <taxon>Viridiplantae</taxon>
        <taxon>Streptophyta</taxon>
        <taxon>Embryophyta</taxon>
        <taxon>Tracheophyta</taxon>
        <taxon>Spermatophyta</taxon>
        <taxon>Magnoliopsida</taxon>
        <taxon>Liliopsida</taxon>
        <taxon>Poales</taxon>
        <taxon>Poaceae</taxon>
        <taxon>BOP clade</taxon>
        <taxon>Oryzoideae</taxon>
        <taxon>Oryzeae</taxon>
        <taxon>Oryzinae</taxon>
        <taxon>Oryza</taxon>
        <taxon>Oryza sativa</taxon>
    </lineage>
</organism>
<feature type="domain" description="CRIB" evidence="1">
    <location>
        <begin position="279"/>
        <end position="293"/>
    </location>
</feature>
<sequence>MARPLPVSPSTPSERRLATSEGFSLPGEVNRVSIWLRNLSCLHNRILIDITSNGSTIVVSSRYNGRKMKLEPMSFSEIFEDNLERMKNGIEEIFKDSIERTKNRIDEIFRDNRNKNNIVMPSTKSELLQNERNVVAIILDTNILYASKNNQGNEEEKKDGQEKDLSIVPCMLEEYSIDQAPIISEEEKKCSIDQAPIISGEEKKGNDNGATTTQGMHIYDVPTMSTIYATLEQPIVKTIAEIPLSQNNLFDVSCDKEELCDASLISVPQLMNEHVNSIVEPPCVEFKHVIHIGSENEELKLLSSLNTWGYIQFDDLCPVNYLEKKLFARFELPCPSDVIFHVIGNYDSKGEYNVGLQEGECCGFSTTKILGSNHMAIKKCSSPDVVIDKDKFNTLHDKALAISARSTGFRHAFGQIRLIEPFDGSNYAKWKADVLLNLGILDYDYAIREDRPEEPFSVEHDCEEKLKLYREKTNEWEKSNKISLMYIKSAISNVIIGRIEDYNYVRTYSDF</sequence>
<protein>
    <submittedName>
        <fullName evidence="2">Retrotransposon, putative, centromere-specific</fullName>
    </submittedName>
</protein>
<dbReference type="PROSITE" id="PS50108">
    <property type="entry name" value="CRIB"/>
    <property type="match status" value="1"/>
</dbReference>
<reference evidence="2" key="1">
    <citation type="journal article" date="2005" name="BMC Biol.">
        <title>The sequence of rice chromosomes 11 and 12, rich in disease resistance genes and recent gene duplications.</title>
        <authorList>
            <consortium name="The rice chromosomes 11 and 12 sequencing consortia"/>
        </authorList>
    </citation>
    <scope>NUCLEOTIDE SEQUENCE [LARGE SCALE GENOMIC DNA]</scope>
</reference>
<gene>
    <name evidence="2" type="ordered locus">LOC_Os12g14720</name>
</gene>